<dbReference type="PANTHER" id="PTHR42734:SF7">
    <property type="entry name" value="ATP-BINDING COMPONENT OF ABC TRANSPORTER-RELATED"/>
    <property type="match status" value="1"/>
</dbReference>
<dbReference type="InterPro" id="IPR050153">
    <property type="entry name" value="Metal_Ion_Import_ABC"/>
</dbReference>
<gene>
    <name evidence="5" type="ORF">CALK_1019</name>
</gene>
<protein>
    <submittedName>
        <fullName evidence="5">ABC-type Mn2+/Zn2+ transport system, ATPase component</fullName>
    </submittedName>
</protein>
<dbReference type="Gene3D" id="3.40.50.300">
    <property type="entry name" value="P-loop containing nucleotide triphosphate hydrolases"/>
    <property type="match status" value="1"/>
</dbReference>
<dbReference type="PANTHER" id="PTHR42734">
    <property type="entry name" value="METAL TRANSPORT SYSTEM ATP-BINDING PROTEIN TM_0124-RELATED"/>
    <property type="match status" value="1"/>
</dbReference>
<sequence length="233" mass="26219">MSNGPCITTEKISVHFGQNHVLEDVSFTAYPGEVHAIIGPNGGGKTTFVKSLMGQINHAGKITMEWPKKEGVTGYMPQAITIDTTVPLTVLDYIGLCIQKRPAFLGISKRWRTAVKEVIKKLHLTGKEHYQFSELSGGERQRVLFSQALLPRPDLLILDEPMNNVDKMGSSIFSETIYEMRDMGCTIIWIHHDLAEVKEKADRVTCLKKQMMFSGVPKDVMDDEHIFKIFSTH</sequence>
<dbReference type="RefSeq" id="WP_022636513.1">
    <property type="nucleotide sequence ID" value="NZ_ASJR01000007.1"/>
</dbReference>
<dbReference type="eggNOG" id="COG1121">
    <property type="taxonomic scope" value="Bacteria"/>
</dbReference>
<evidence type="ECO:0000256" key="1">
    <source>
        <dbReference type="ARBA" id="ARBA00022448"/>
    </source>
</evidence>
<keyword evidence="3" id="KW-0067">ATP-binding</keyword>
<proteinExistence type="predicted"/>
<feature type="domain" description="ABC transporter" evidence="4">
    <location>
        <begin position="7"/>
        <end position="233"/>
    </location>
</feature>
<dbReference type="OrthoDB" id="9806726at2"/>
<evidence type="ECO:0000259" key="4">
    <source>
        <dbReference type="PROSITE" id="PS50893"/>
    </source>
</evidence>
<keyword evidence="2" id="KW-0547">Nucleotide-binding</keyword>
<dbReference type="GO" id="GO:0005524">
    <property type="term" value="F:ATP binding"/>
    <property type="evidence" value="ECO:0007669"/>
    <property type="project" value="UniProtKB-KW"/>
</dbReference>
<dbReference type="Proteomes" id="UP000017148">
    <property type="component" value="Unassembled WGS sequence"/>
</dbReference>
<dbReference type="SUPFAM" id="SSF52540">
    <property type="entry name" value="P-loop containing nucleoside triphosphate hydrolases"/>
    <property type="match status" value="1"/>
</dbReference>
<dbReference type="PROSITE" id="PS00211">
    <property type="entry name" value="ABC_TRANSPORTER_1"/>
    <property type="match status" value="1"/>
</dbReference>
<name>U7D7X0_9BACT</name>
<dbReference type="InterPro" id="IPR027417">
    <property type="entry name" value="P-loop_NTPase"/>
</dbReference>
<reference evidence="5 6" key="1">
    <citation type="journal article" date="2013" name="Environ. Microbiol.">
        <title>Genome analysis of Chitinivibrio alkaliphilus gen. nov., sp. nov., a novel extremely haloalkaliphilic anaerobic chitinolytic bacterium from the candidate phylum Termite Group 3.</title>
        <authorList>
            <person name="Sorokin D.Y."/>
            <person name="Gumerov V.M."/>
            <person name="Rakitin A.L."/>
            <person name="Beletsky A.V."/>
            <person name="Damste J.S."/>
            <person name="Muyzer G."/>
            <person name="Mardanov A.V."/>
            <person name="Ravin N.V."/>
        </authorList>
    </citation>
    <scope>NUCLEOTIDE SEQUENCE [LARGE SCALE GENOMIC DNA]</scope>
    <source>
        <strain evidence="5 6">ACht1</strain>
    </source>
</reference>
<dbReference type="EMBL" id="ASJR01000007">
    <property type="protein sequence ID" value="ERP32038.1"/>
    <property type="molecule type" value="Genomic_DNA"/>
</dbReference>
<evidence type="ECO:0000313" key="6">
    <source>
        <dbReference type="Proteomes" id="UP000017148"/>
    </source>
</evidence>
<keyword evidence="1" id="KW-0813">Transport</keyword>
<accession>U7D7X0</accession>
<comment type="caution">
    <text evidence="5">The sequence shown here is derived from an EMBL/GenBank/DDBJ whole genome shotgun (WGS) entry which is preliminary data.</text>
</comment>
<evidence type="ECO:0000313" key="5">
    <source>
        <dbReference type="EMBL" id="ERP32038.1"/>
    </source>
</evidence>
<dbReference type="AlphaFoldDB" id="U7D7X0"/>
<dbReference type="GO" id="GO:0016887">
    <property type="term" value="F:ATP hydrolysis activity"/>
    <property type="evidence" value="ECO:0007669"/>
    <property type="project" value="InterPro"/>
</dbReference>
<dbReference type="InterPro" id="IPR003439">
    <property type="entry name" value="ABC_transporter-like_ATP-bd"/>
</dbReference>
<dbReference type="PATRIC" id="fig|1313304.3.peg.976"/>
<dbReference type="InterPro" id="IPR003593">
    <property type="entry name" value="AAA+_ATPase"/>
</dbReference>
<dbReference type="STRING" id="1313304.CALK_1019"/>
<organism evidence="5 6">
    <name type="scientific">Chitinivibrio alkaliphilus ACht1</name>
    <dbReference type="NCBI Taxonomy" id="1313304"/>
    <lineage>
        <taxon>Bacteria</taxon>
        <taxon>Pseudomonadati</taxon>
        <taxon>Fibrobacterota</taxon>
        <taxon>Chitinivibrionia</taxon>
        <taxon>Chitinivibrionales</taxon>
        <taxon>Chitinivibrionaceae</taxon>
        <taxon>Chitinivibrio</taxon>
    </lineage>
</organism>
<dbReference type="PROSITE" id="PS50893">
    <property type="entry name" value="ABC_TRANSPORTER_2"/>
    <property type="match status" value="1"/>
</dbReference>
<keyword evidence="6" id="KW-1185">Reference proteome</keyword>
<dbReference type="SMART" id="SM00382">
    <property type="entry name" value="AAA"/>
    <property type="match status" value="1"/>
</dbReference>
<dbReference type="Pfam" id="PF00005">
    <property type="entry name" value="ABC_tran"/>
    <property type="match status" value="1"/>
</dbReference>
<dbReference type="InterPro" id="IPR017871">
    <property type="entry name" value="ABC_transporter-like_CS"/>
</dbReference>
<evidence type="ECO:0000256" key="3">
    <source>
        <dbReference type="ARBA" id="ARBA00022840"/>
    </source>
</evidence>
<evidence type="ECO:0000256" key="2">
    <source>
        <dbReference type="ARBA" id="ARBA00022741"/>
    </source>
</evidence>